<evidence type="ECO:0000256" key="1">
    <source>
        <dbReference type="ARBA" id="ARBA00006139"/>
    </source>
</evidence>
<feature type="transmembrane region" description="Helical" evidence="9">
    <location>
        <begin position="138"/>
        <end position="157"/>
    </location>
</feature>
<protein>
    <recommendedName>
        <fullName evidence="9">Lipoprotein signal peptidase</fullName>
        <ecNumber evidence="9">3.4.23.36</ecNumber>
    </recommendedName>
    <alternativeName>
        <fullName evidence="9">Prolipoprotein signal peptidase</fullName>
    </alternativeName>
    <alternativeName>
        <fullName evidence="9">Signal peptidase II</fullName>
        <shortName evidence="9">SPase II</shortName>
    </alternativeName>
</protein>
<comment type="subcellular location">
    <subcellularLocation>
        <location evidence="9">Cell membrane</location>
        <topology evidence="9">Multi-pass membrane protein</topology>
    </subcellularLocation>
</comment>
<dbReference type="UniPathway" id="UPA00665"/>
<reference evidence="13 14" key="1">
    <citation type="submission" date="2020-08" db="EMBL/GenBank/DDBJ databases">
        <title>Genomic Encyclopedia of Type Strains, Phase IV (KMG-IV): sequencing the most valuable type-strain genomes for metagenomic binning, comparative biology and taxonomic classification.</title>
        <authorList>
            <person name="Goeker M."/>
        </authorList>
    </citation>
    <scope>NUCLEOTIDE SEQUENCE [LARGE SCALE GENOMIC DNA]</scope>
    <source>
        <strain evidence="13 14">DSM 7051</strain>
    </source>
</reference>
<dbReference type="PROSITE" id="PS00855">
    <property type="entry name" value="SPASE_II"/>
    <property type="match status" value="1"/>
</dbReference>
<feature type="chain" id="PRO_5031167424" description="Lipoprotein signal peptidase" evidence="12">
    <location>
        <begin position="25"/>
        <end position="167"/>
    </location>
</feature>
<dbReference type="InterPro" id="IPR001872">
    <property type="entry name" value="Peptidase_A8"/>
</dbReference>
<dbReference type="Proteomes" id="UP000536262">
    <property type="component" value="Unassembled WGS sequence"/>
</dbReference>
<keyword evidence="3 9" id="KW-0645">Protease</keyword>
<feature type="transmembrane region" description="Helical" evidence="9">
    <location>
        <begin position="75"/>
        <end position="93"/>
    </location>
</feature>
<evidence type="ECO:0000256" key="5">
    <source>
        <dbReference type="ARBA" id="ARBA00022750"/>
    </source>
</evidence>
<dbReference type="GO" id="GO:0005886">
    <property type="term" value="C:plasma membrane"/>
    <property type="evidence" value="ECO:0007669"/>
    <property type="project" value="UniProtKB-SubCell"/>
</dbReference>
<evidence type="ECO:0000256" key="10">
    <source>
        <dbReference type="RuleBase" id="RU000594"/>
    </source>
</evidence>
<keyword evidence="12" id="KW-0732">Signal</keyword>
<comment type="caution">
    <text evidence="9">Lacks conserved residue(s) required for the propagation of feature annotation.</text>
</comment>
<evidence type="ECO:0000256" key="2">
    <source>
        <dbReference type="ARBA" id="ARBA00022475"/>
    </source>
</evidence>
<dbReference type="RefSeq" id="WP_210315052.1">
    <property type="nucleotide sequence ID" value="NZ_JACHOU010000009.1"/>
</dbReference>
<keyword evidence="8 9" id="KW-0472">Membrane</keyword>
<gene>
    <name evidence="9" type="primary">lspA</name>
    <name evidence="13" type="ORF">GGR00_003601</name>
</gene>
<keyword evidence="5 9" id="KW-0064">Aspartyl protease</keyword>
<dbReference type="NCBIfam" id="TIGR00077">
    <property type="entry name" value="lspA"/>
    <property type="match status" value="1"/>
</dbReference>
<keyword evidence="7 9" id="KW-1133">Transmembrane helix</keyword>
<comment type="similarity">
    <text evidence="1 9 11">Belongs to the peptidase A8 family.</text>
</comment>
<dbReference type="Pfam" id="PF01252">
    <property type="entry name" value="Peptidase_A8"/>
    <property type="match status" value="1"/>
</dbReference>
<evidence type="ECO:0000313" key="14">
    <source>
        <dbReference type="Proteomes" id="UP000536262"/>
    </source>
</evidence>
<evidence type="ECO:0000256" key="6">
    <source>
        <dbReference type="ARBA" id="ARBA00022801"/>
    </source>
</evidence>
<keyword evidence="14" id="KW-1185">Reference proteome</keyword>
<comment type="catalytic activity">
    <reaction evidence="9 10">
        <text>Release of signal peptides from bacterial membrane prolipoproteins. Hydrolyzes -Xaa-Yaa-Zaa-|-(S,diacylglyceryl)Cys-, in which Xaa is hydrophobic (preferably Leu), and Yaa (Ala or Ser) and Zaa (Gly or Ala) have small, neutral side chains.</text>
        <dbReference type="EC" id="3.4.23.36"/>
    </reaction>
</comment>
<dbReference type="PANTHER" id="PTHR33695">
    <property type="entry name" value="LIPOPROTEIN SIGNAL PEPTIDASE"/>
    <property type="match status" value="1"/>
</dbReference>
<name>A0A7X0F9V8_9HYPH</name>
<evidence type="ECO:0000256" key="12">
    <source>
        <dbReference type="SAM" id="SignalP"/>
    </source>
</evidence>
<evidence type="ECO:0000256" key="8">
    <source>
        <dbReference type="ARBA" id="ARBA00023136"/>
    </source>
</evidence>
<dbReference type="PANTHER" id="PTHR33695:SF1">
    <property type="entry name" value="LIPOPROTEIN SIGNAL PEPTIDASE"/>
    <property type="match status" value="1"/>
</dbReference>
<keyword evidence="2 9" id="KW-1003">Cell membrane</keyword>
<comment type="pathway">
    <text evidence="9">Protein modification; lipoprotein biosynthesis (signal peptide cleavage).</text>
</comment>
<evidence type="ECO:0000256" key="4">
    <source>
        <dbReference type="ARBA" id="ARBA00022692"/>
    </source>
</evidence>
<organism evidence="13 14">
    <name type="scientific">Aminobacter aganoensis</name>
    <dbReference type="NCBI Taxonomy" id="83264"/>
    <lineage>
        <taxon>Bacteria</taxon>
        <taxon>Pseudomonadati</taxon>
        <taxon>Pseudomonadota</taxon>
        <taxon>Alphaproteobacteria</taxon>
        <taxon>Hyphomicrobiales</taxon>
        <taxon>Phyllobacteriaceae</taxon>
        <taxon>Aminobacter</taxon>
    </lineage>
</organism>
<keyword evidence="6 9" id="KW-0378">Hydrolase</keyword>
<accession>A0A7X0F9V8</accession>
<keyword evidence="4 9" id="KW-0812">Transmembrane</keyword>
<evidence type="ECO:0000256" key="7">
    <source>
        <dbReference type="ARBA" id="ARBA00022989"/>
    </source>
</evidence>
<dbReference type="GO" id="GO:0006508">
    <property type="term" value="P:proteolysis"/>
    <property type="evidence" value="ECO:0007669"/>
    <property type="project" value="UniProtKB-KW"/>
</dbReference>
<evidence type="ECO:0000256" key="3">
    <source>
        <dbReference type="ARBA" id="ARBA00022670"/>
    </source>
</evidence>
<feature type="transmembrane region" description="Helical" evidence="9">
    <location>
        <begin position="100"/>
        <end position="118"/>
    </location>
</feature>
<dbReference type="AlphaFoldDB" id="A0A7X0F9V8"/>
<dbReference type="EMBL" id="JACHOU010000009">
    <property type="protein sequence ID" value="MBB6355796.1"/>
    <property type="molecule type" value="Genomic_DNA"/>
</dbReference>
<evidence type="ECO:0000256" key="11">
    <source>
        <dbReference type="RuleBase" id="RU004181"/>
    </source>
</evidence>
<feature type="active site" evidence="9">
    <location>
        <position position="125"/>
    </location>
</feature>
<dbReference type="PRINTS" id="PR00781">
    <property type="entry name" value="LIPOSIGPTASE"/>
</dbReference>
<feature type="signal peptide" evidence="12">
    <location>
        <begin position="1"/>
        <end position="24"/>
    </location>
</feature>
<proteinExistence type="inferred from homology"/>
<evidence type="ECO:0000256" key="9">
    <source>
        <dbReference type="HAMAP-Rule" id="MF_00161"/>
    </source>
</evidence>
<evidence type="ECO:0000313" key="13">
    <source>
        <dbReference type="EMBL" id="MBB6355796.1"/>
    </source>
</evidence>
<dbReference type="GO" id="GO:0004190">
    <property type="term" value="F:aspartic-type endopeptidase activity"/>
    <property type="evidence" value="ECO:0007669"/>
    <property type="project" value="UniProtKB-UniRule"/>
</dbReference>
<comment type="caution">
    <text evidence="13">The sequence shown here is derived from an EMBL/GenBank/DDBJ whole genome shotgun (WGS) entry which is preliminary data.</text>
</comment>
<dbReference type="EC" id="3.4.23.36" evidence="9"/>
<dbReference type="HAMAP" id="MF_00161">
    <property type="entry name" value="LspA"/>
    <property type="match status" value="1"/>
</dbReference>
<sequence length="167" mass="18344">MVVKRTLNVSRVFLGLACAVSAFSIDQLSKFAIVEIVMQPPRNIYITSFFNITLSYNKGISFGIFSSYFENSSTILSFATSLVVGFLFVWMLYAKTRVQTMAIGLIVGGAVGNIFDRMRQGAVTDFIDLHLGSWHWPTFNGADIAIVVGAALVVFTSPRSPPDDSTR</sequence>
<comment type="function">
    <text evidence="9 10">This protein specifically catalyzes the removal of signal peptides from prolipoproteins.</text>
</comment>
<feature type="active site" evidence="9">
    <location>
        <position position="143"/>
    </location>
</feature>